<keyword evidence="3" id="KW-1185">Reference proteome</keyword>
<name>A0A2T4C1W3_TRILO</name>
<accession>A0A2T4C1W3</accession>
<sequence>MQDRVASPPQTAKPHPSKTSPNQQNNPIRITRIPSSTKSMLALQPTFPPFAIAQRLQTHPACITNSHSSPPPHHFPSS</sequence>
<feature type="compositionally biased region" description="Polar residues" evidence="1">
    <location>
        <begin position="17"/>
        <end position="29"/>
    </location>
</feature>
<evidence type="ECO:0000256" key="1">
    <source>
        <dbReference type="SAM" id="MobiDB-lite"/>
    </source>
</evidence>
<dbReference type="Proteomes" id="UP000240760">
    <property type="component" value="Unassembled WGS sequence"/>
</dbReference>
<dbReference type="EMBL" id="KZ679133">
    <property type="protein sequence ID" value="PTB75532.1"/>
    <property type="molecule type" value="Genomic_DNA"/>
</dbReference>
<evidence type="ECO:0000313" key="3">
    <source>
        <dbReference type="Proteomes" id="UP000240760"/>
    </source>
</evidence>
<evidence type="ECO:0000313" key="2">
    <source>
        <dbReference type="EMBL" id="PTB75532.1"/>
    </source>
</evidence>
<gene>
    <name evidence="2" type="ORF">M440DRAFT_1402076</name>
</gene>
<proteinExistence type="predicted"/>
<protein>
    <submittedName>
        <fullName evidence="2">Uncharacterized protein</fullName>
    </submittedName>
</protein>
<dbReference type="AlphaFoldDB" id="A0A2T4C1W3"/>
<organism evidence="2 3">
    <name type="scientific">Trichoderma longibrachiatum ATCC 18648</name>
    <dbReference type="NCBI Taxonomy" id="983965"/>
    <lineage>
        <taxon>Eukaryota</taxon>
        <taxon>Fungi</taxon>
        <taxon>Dikarya</taxon>
        <taxon>Ascomycota</taxon>
        <taxon>Pezizomycotina</taxon>
        <taxon>Sordariomycetes</taxon>
        <taxon>Hypocreomycetidae</taxon>
        <taxon>Hypocreales</taxon>
        <taxon>Hypocreaceae</taxon>
        <taxon>Trichoderma</taxon>
    </lineage>
</organism>
<reference evidence="2 3" key="1">
    <citation type="submission" date="2016-07" db="EMBL/GenBank/DDBJ databases">
        <title>Multiple horizontal gene transfer events from other fungi enriched the ability of initially mycotrophic Trichoderma (Ascomycota) to feed on dead plant biomass.</title>
        <authorList>
            <consortium name="DOE Joint Genome Institute"/>
            <person name="Aerts A."/>
            <person name="Atanasova L."/>
            <person name="Chenthamara K."/>
            <person name="Zhang J."/>
            <person name="Grujic M."/>
            <person name="Henrissat B."/>
            <person name="Kuo A."/>
            <person name="Salamov A."/>
            <person name="Lipzen A."/>
            <person name="Labutti K."/>
            <person name="Barry K."/>
            <person name="Miao Y."/>
            <person name="Rahimi M.J."/>
            <person name="Shen Q."/>
            <person name="Grigoriev I.V."/>
            <person name="Kubicek C.P."/>
            <person name="Druzhinina I.S."/>
        </authorList>
    </citation>
    <scope>NUCLEOTIDE SEQUENCE [LARGE SCALE GENOMIC DNA]</scope>
    <source>
        <strain evidence="2 3">ATCC 18648</strain>
    </source>
</reference>
<feature type="region of interest" description="Disordered" evidence="1">
    <location>
        <begin position="1"/>
        <end position="29"/>
    </location>
</feature>